<dbReference type="PANTHER" id="PTHR23264">
    <property type="entry name" value="NUCLEOTIDE-BINDING PROTEIN NBP35 YEAST -RELATED"/>
    <property type="match status" value="1"/>
</dbReference>
<dbReference type="InterPro" id="IPR027417">
    <property type="entry name" value="P-loop_NTPase"/>
</dbReference>
<dbReference type="InterPro" id="IPR000808">
    <property type="entry name" value="Mrp-like_CS"/>
</dbReference>
<proteinExistence type="inferred from homology"/>
<accession>A0A0H5C7K7</accession>
<dbReference type="Gene3D" id="3.40.50.300">
    <property type="entry name" value="P-loop containing nucleotide triphosphate hydrolases"/>
    <property type="match status" value="1"/>
</dbReference>
<dbReference type="GO" id="GO:0005829">
    <property type="term" value="C:cytosol"/>
    <property type="evidence" value="ECO:0007669"/>
    <property type="project" value="TreeGrafter"/>
</dbReference>
<dbReference type="GO" id="GO:0046872">
    <property type="term" value="F:metal ion binding"/>
    <property type="evidence" value="ECO:0007669"/>
    <property type="project" value="UniProtKB-KW"/>
</dbReference>
<evidence type="ECO:0008006" key="8">
    <source>
        <dbReference type="Google" id="ProtNLM"/>
    </source>
</evidence>
<dbReference type="EMBL" id="CDQK01000005">
    <property type="protein sequence ID" value="CEP24146.1"/>
    <property type="molecule type" value="Genomic_DNA"/>
</dbReference>
<protein>
    <recommendedName>
        <fullName evidence="8">Cytosolic Fe-S cluster assembly factor CFD1</fullName>
    </recommendedName>
</protein>
<dbReference type="GO" id="GO:0016226">
    <property type="term" value="P:iron-sulfur cluster assembly"/>
    <property type="evidence" value="ECO:0007669"/>
    <property type="project" value="InterPro"/>
</dbReference>
<dbReference type="GO" id="GO:0005524">
    <property type="term" value="F:ATP binding"/>
    <property type="evidence" value="ECO:0007669"/>
    <property type="project" value="UniProtKB-KW"/>
</dbReference>
<keyword evidence="3" id="KW-0067">ATP-binding</keyword>
<keyword evidence="4" id="KW-0408">Iron</keyword>
<dbReference type="HAMAP" id="MF_02040">
    <property type="entry name" value="Mrp_NBP35"/>
    <property type="match status" value="1"/>
</dbReference>
<dbReference type="CDD" id="cd02037">
    <property type="entry name" value="Mrp_NBP35"/>
    <property type="match status" value="1"/>
</dbReference>
<evidence type="ECO:0000313" key="6">
    <source>
        <dbReference type="EMBL" id="CEP24146.1"/>
    </source>
</evidence>
<evidence type="ECO:0000256" key="4">
    <source>
        <dbReference type="ARBA" id="ARBA00023004"/>
    </source>
</evidence>
<keyword evidence="1" id="KW-0479">Metal-binding</keyword>
<dbReference type="InterPro" id="IPR019591">
    <property type="entry name" value="Mrp/NBP35_ATP-bd"/>
</dbReference>
<dbReference type="FunFam" id="3.40.50.300:FF:001119">
    <property type="entry name" value="Iron-sulfur cluster carrier protein"/>
    <property type="match status" value="1"/>
</dbReference>
<dbReference type="Pfam" id="PF10609">
    <property type="entry name" value="ParA"/>
    <property type="match status" value="1"/>
</dbReference>
<dbReference type="GO" id="GO:0140663">
    <property type="term" value="F:ATP-dependent FeS chaperone activity"/>
    <property type="evidence" value="ECO:0007669"/>
    <property type="project" value="InterPro"/>
</dbReference>
<dbReference type="AlphaFoldDB" id="A0A0H5C7K7"/>
<keyword evidence="5" id="KW-0411">Iron-sulfur</keyword>
<evidence type="ECO:0000256" key="1">
    <source>
        <dbReference type="ARBA" id="ARBA00022723"/>
    </source>
</evidence>
<sequence>MKTIVVLSGKGGVGKSSVTLQLALQLASTNAQVGVLDLDITGPSLPRMFGVENYKVLQSHSGWLPVRVSPQLQVMSIGFLLSDRGNSVVWRGAKKTGMVQQFLRDTYWGDLDYLIIDTPPGTGDEHIALAEEIKTVDGAVIVTTPQMVAINDVKKEINFCHKVNFKIIGVVENMSGFKCPHCDECTDVFNSGGGEKLCKELGLTLLGQLPIDPAFVETVESQKIVQMYGSTSMKKVFEPVAKAVEDKVQASGVEQLST</sequence>
<evidence type="ECO:0000256" key="3">
    <source>
        <dbReference type="ARBA" id="ARBA00022840"/>
    </source>
</evidence>
<dbReference type="GO" id="GO:0051536">
    <property type="term" value="F:iron-sulfur cluster binding"/>
    <property type="evidence" value="ECO:0007669"/>
    <property type="project" value="UniProtKB-KW"/>
</dbReference>
<evidence type="ECO:0000256" key="2">
    <source>
        <dbReference type="ARBA" id="ARBA00022741"/>
    </source>
</evidence>
<name>A0A0H5C7K7_CYBJN</name>
<dbReference type="PANTHER" id="PTHR23264:SF19">
    <property type="entry name" value="CYTOSOLIC FE-S CLUSTER ASSEMBLY FACTOR NUBP2"/>
    <property type="match status" value="1"/>
</dbReference>
<dbReference type="Proteomes" id="UP000038830">
    <property type="component" value="Unassembled WGS sequence"/>
</dbReference>
<evidence type="ECO:0000256" key="5">
    <source>
        <dbReference type="ARBA" id="ARBA00023014"/>
    </source>
</evidence>
<reference evidence="7" key="1">
    <citation type="journal article" date="2015" name="J. Biotechnol.">
        <title>The structure of the Cyberlindnera jadinii genome and its relation to Candida utilis analyzed by the occurrence of single nucleotide polymorphisms.</title>
        <authorList>
            <person name="Rupp O."/>
            <person name="Brinkrolf K."/>
            <person name="Buerth C."/>
            <person name="Kunigo M."/>
            <person name="Schneider J."/>
            <person name="Jaenicke S."/>
            <person name="Goesmann A."/>
            <person name="Puehler A."/>
            <person name="Jaeger K.-E."/>
            <person name="Ernst J.F."/>
        </authorList>
    </citation>
    <scope>NUCLEOTIDE SEQUENCE [LARGE SCALE GENOMIC DNA]</scope>
    <source>
        <strain evidence="7">ATCC 18201 / CBS 1600 / BCRC 20928 / JCM 3617 / NBRC 0987 / NRRL Y-1542</strain>
    </source>
</reference>
<gene>
    <name evidence="6" type="ORF">BN1211_4882</name>
</gene>
<dbReference type="PROSITE" id="PS01215">
    <property type="entry name" value="MRP"/>
    <property type="match status" value="1"/>
</dbReference>
<evidence type="ECO:0000313" key="7">
    <source>
        <dbReference type="Proteomes" id="UP000038830"/>
    </source>
</evidence>
<keyword evidence="2" id="KW-0547">Nucleotide-binding</keyword>
<dbReference type="SUPFAM" id="SSF52540">
    <property type="entry name" value="P-loop containing nucleoside triphosphate hydrolases"/>
    <property type="match status" value="1"/>
</dbReference>
<dbReference type="InterPro" id="IPR033756">
    <property type="entry name" value="YlxH/NBP35"/>
</dbReference>
<organism evidence="6 7">
    <name type="scientific">Cyberlindnera jadinii (strain ATCC 18201 / CBS 1600 / BCRC 20928 / JCM 3617 / NBRC 0987 / NRRL Y-1542)</name>
    <name type="common">Torula yeast</name>
    <name type="synonym">Candida utilis</name>
    <dbReference type="NCBI Taxonomy" id="983966"/>
    <lineage>
        <taxon>Eukaryota</taxon>
        <taxon>Fungi</taxon>
        <taxon>Dikarya</taxon>
        <taxon>Ascomycota</taxon>
        <taxon>Saccharomycotina</taxon>
        <taxon>Saccharomycetes</taxon>
        <taxon>Phaffomycetales</taxon>
        <taxon>Phaffomycetaceae</taxon>
        <taxon>Cyberlindnera</taxon>
    </lineage>
</organism>